<comment type="caution">
    <text evidence="1">The sequence shown here is derived from an EMBL/GenBank/DDBJ whole genome shotgun (WGS) entry which is preliminary data.</text>
</comment>
<protein>
    <recommendedName>
        <fullName evidence="3">Nucleoside-diphosphate sugar epimerase</fullName>
    </recommendedName>
</protein>
<dbReference type="Proteomes" id="UP000027665">
    <property type="component" value="Unassembled WGS sequence"/>
</dbReference>
<reference evidence="1 2" key="1">
    <citation type="submission" date="2014-04" db="EMBL/GenBank/DDBJ databases">
        <title>Draft Genome Sequence of Synergistes jonesii.</title>
        <authorList>
            <person name="Coil D.A."/>
            <person name="Eisen J.A."/>
            <person name="Holland-Moritz H.E."/>
        </authorList>
    </citation>
    <scope>NUCLEOTIDE SEQUENCE [LARGE SCALE GENOMIC DNA]</scope>
    <source>
        <strain evidence="1 2">78-1</strain>
    </source>
</reference>
<dbReference type="GeneID" id="90983544"/>
<proteinExistence type="predicted"/>
<dbReference type="InterPro" id="IPR009367">
    <property type="entry name" value="Elm1-like"/>
</dbReference>
<evidence type="ECO:0008006" key="3">
    <source>
        <dbReference type="Google" id="ProtNLM"/>
    </source>
</evidence>
<gene>
    <name evidence="1" type="ORF">EH55_04390</name>
</gene>
<dbReference type="AlphaFoldDB" id="A0A073IRX8"/>
<accession>A0A073IRX8</accession>
<evidence type="ECO:0000313" key="2">
    <source>
        <dbReference type="Proteomes" id="UP000027665"/>
    </source>
</evidence>
<evidence type="ECO:0000313" key="1">
    <source>
        <dbReference type="EMBL" id="KEJ92246.1"/>
    </source>
</evidence>
<organism evidence="1 2">
    <name type="scientific">Synergistes jonesii</name>
    <dbReference type="NCBI Taxonomy" id="2754"/>
    <lineage>
        <taxon>Bacteria</taxon>
        <taxon>Thermotogati</taxon>
        <taxon>Synergistota</taxon>
        <taxon>Synergistia</taxon>
        <taxon>Synergistales</taxon>
        <taxon>Synergistaceae</taxon>
        <taxon>Synergistes</taxon>
    </lineage>
</organism>
<name>A0A073IRX8_9BACT</name>
<dbReference type="Pfam" id="PF06258">
    <property type="entry name" value="Mito_fiss_Elm1"/>
    <property type="match status" value="1"/>
</dbReference>
<dbReference type="OrthoDB" id="1865at2"/>
<dbReference type="EMBL" id="JMKI01000031">
    <property type="protein sequence ID" value="KEJ92246.1"/>
    <property type="molecule type" value="Genomic_DNA"/>
</dbReference>
<keyword evidence="2" id="KW-1185">Reference proteome</keyword>
<sequence length="391" mass="42628">MNSGDALRVIIILSDGIRGHVNQSRGVAYWLSRLTGAEILESEVPLLTGAAKARAKAASRVLAGGTRRDARDWLAASDGDALIRRVGQWFAERNVQEGAGSVLIISAGSTAAPYNIALGYIWRCACATVMTPSAIGTEPFDFAIVPEHDCPERKPNIFVTLGSPNYVIKERLKKEAQALLSEHPSAAREKWSILVGGDDANYSVTPQWVKRRLGQILNLAQHSGADIFITTSRRTSAAAEKVVRTLAQHSHAVKYLLVASEDEFNPIPAMLGFSTEVFCTEDSVNMVSETITGGHRAVLLRVDHKGGVKGLLQRATAALVNAGALPPSALWGIPKFDLVFDHFARNGSLVEYSDWMRLRRESAEPRGEGDGPAEEFNEAKRAAKWIYDNWK</sequence>
<dbReference type="RefSeq" id="WP_037975960.1">
    <property type="nucleotide sequence ID" value="NZ_CAMETI010000010.1"/>
</dbReference>
<dbReference type="eggNOG" id="COG3660">
    <property type="taxonomic scope" value="Bacteria"/>
</dbReference>
<dbReference type="STRING" id="2754.EH55_04390"/>